<evidence type="ECO:0000313" key="2">
    <source>
        <dbReference type="EMBL" id="CAI2162846.1"/>
    </source>
</evidence>
<dbReference type="OrthoDB" id="2419788at2759"/>
<keyword evidence="1" id="KW-0732">Signal</keyword>
<feature type="chain" id="PRO_5040851009" evidence="1">
    <location>
        <begin position="25"/>
        <end position="238"/>
    </location>
</feature>
<keyword evidence="3" id="KW-1185">Reference proteome</keyword>
<reference evidence="2" key="1">
    <citation type="submission" date="2022-08" db="EMBL/GenBank/DDBJ databases">
        <authorList>
            <person name="Kallberg Y."/>
            <person name="Tangrot J."/>
            <person name="Rosling A."/>
        </authorList>
    </citation>
    <scope>NUCLEOTIDE SEQUENCE</scope>
    <source>
        <strain evidence="2">Wild A</strain>
    </source>
</reference>
<sequence length="238" mass="25962">MSIKNFNILSCFLILLFIINYGNAEQFVVNLGSISNPSTVNATLTDEITFILVDGALFAETVDKNSCQQPTSKVSSFNIKSETTTSVTITPKGIGQFYIIGLLDDKSCSLCEINVISKNNCAVINNNSGENDGQINCNTVEIEVILDQQFDHLTVNAILGDEIRFKKANLLDQAFLTETDEKTSCWPSSKPDAFFENLSDTQPSVIFIPKKTGHSDSSGTSTIIATLATVFTVGFLIY</sequence>
<feature type="signal peptide" evidence="1">
    <location>
        <begin position="1"/>
        <end position="24"/>
    </location>
</feature>
<gene>
    <name evidence="2" type="ORF">FWILDA_LOCUS770</name>
</gene>
<accession>A0A9W4WLI2</accession>
<name>A0A9W4WLI2_9GLOM</name>
<protein>
    <submittedName>
        <fullName evidence="2">17099_t:CDS:1</fullName>
    </submittedName>
</protein>
<evidence type="ECO:0000256" key="1">
    <source>
        <dbReference type="SAM" id="SignalP"/>
    </source>
</evidence>
<comment type="caution">
    <text evidence="2">The sequence shown here is derived from an EMBL/GenBank/DDBJ whole genome shotgun (WGS) entry which is preliminary data.</text>
</comment>
<organism evidence="2 3">
    <name type="scientific">Funneliformis geosporum</name>
    <dbReference type="NCBI Taxonomy" id="1117311"/>
    <lineage>
        <taxon>Eukaryota</taxon>
        <taxon>Fungi</taxon>
        <taxon>Fungi incertae sedis</taxon>
        <taxon>Mucoromycota</taxon>
        <taxon>Glomeromycotina</taxon>
        <taxon>Glomeromycetes</taxon>
        <taxon>Glomerales</taxon>
        <taxon>Glomeraceae</taxon>
        <taxon>Funneliformis</taxon>
    </lineage>
</organism>
<evidence type="ECO:0000313" key="3">
    <source>
        <dbReference type="Proteomes" id="UP001153678"/>
    </source>
</evidence>
<dbReference type="EMBL" id="CAMKVN010000056">
    <property type="protein sequence ID" value="CAI2162846.1"/>
    <property type="molecule type" value="Genomic_DNA"/>
</dbReference>
<dbReference type="AlphaFoldDB" id="A0A9W4WLI2"/>
<dbReference type="Proteomes" id="UP001153678">
    <property type="component" value="Unassembled WGS sequence"/>
</dbReference>
<proteinExistence type="predicted"/>